<feature type="binding site" evidence="6">
    <location>
        <position position="454"/>
    </location>
    <ligand>
        <name>substrate</name>
    </ligand>
</feature>
<feature type="binding site" evidence="6">
    <location>
        <position position="248"/>
    </location>
    <ligand>
        <name>substrate</name>
    </ligand>
</feature>
<evidence type="ECO:0000256" key="4">
    <source>
        <dbReference type="ARBA" id="ARBA00022801"/>
    </source>
</evidence>
<comment type="subunit">
    <text evidence="2 6">Homotetramer.</text>
</comment>
<dbReference type="HAMAP" id="MF_00313">
    <property type="entry name" value="Glutaminase"/>
    <property type="match status" value="2"/>
</dbReference>
<reference evidence="7" key="1">
    <citation type="submission" date="2020-10" db="EMBL/GenBank/DDBJ databases">
        <authorList>
            <person name="Castelo-Branco R."/>
            <person name="Eusebio N."/>
            <person name="Adriana R."/>
            <person name="Vieira A."/>
            <person name="Brugerolle De Fraissinette N."/>
            <person name="Rezende De Castro R."/>
            <person name="Schneider M.P."/>
            <person name="Vasconcelos V."/>
            <person name="Leao P.N."/>
        </authorList>
    </citation>
    <scope>NUCLEOTIDE SEQUENCE</scope>
    <source>
        <strain evidence="7">LEGE 07310</strain>
    </source>
</reference>
<accession>A0A8J7ALF6</accession>
<comment type="caution">
    <text evidence="6">Lacks conserved residue(s) required for the propagation of feature annotation.</text>
</comment>
<evidence type="ECO:0000313" key="8">
    <source>
        <dbReference type="Proteomes" id="UP000636505"/>
    </source>
</evidence>
<gene>
    <name evidence="6 7" type="primary">glsA</name>
    <name evidence="7" type="ORF">IQ241_03410</name>
</gene>
<evidence type="ECO:0000256" key="6">
    <source>
        <dbReference type="HAMAP-Rule" id="MF_00313"/>
    </source>
</evidence>
<dbReference type="PANTHER" id="PTHR12544:SF29">
    <property type="entry name" value="GLUTAMINASE"/>
    <property type="match status" value="1"/>
</dbReference>
<feature type="binding site" evidence="6">
    <location>
        <position position="196"/>
    </location>
    <ligand>
        <name>substrate</name>
    </ligand>
</feature>
<protein>
    <recommendedName>
        <fullName evidence="3 6">Glutaminase</fullName>
        <ecNumber evidence="3 6">3.5.1.2</ecNumber>
    </recommendedName>
</protein>
<dbReference type="GO" id="GO:0006543">
    <property type="term" value="P:L-glutamine catabolic process"/>
    <property type="evidence" value="ECO:0007669"/>
    <property type="project" value="TreeGrafter"/>
</dbReference>
<evidence type="ECO:0000313" key="7">
    <source>
        <dbReference type="EMBL" id="MBE9076351.1"/>
    </source>
</evidence>
<dbReference type="Proteomes" id="UP000636505">
    <property type="component" value="Unassembled WGS sequence"/>
</dbReference>
<keyword evidence="4 6" id="KW-0378">Hydrolase</keyword>
<feature type="binding site" evidence="6">
    <location>
        <position position="599"/>
    </location>
    <ligand>
        <name>substrate</name>
    </ligand>
</feature>
<dbReference type="FunFam" id="3.40.710.10:FF:000005">
    <property type="entry name" value="Glutaminase"/>
    <property type="match status" value="1"/>
</dbReference>
<dbReference type="RefSeq" id="WP_193905012.1">
    <property type="nucleotide sequence ID" value="NZ_JADEXG010000005.1"/>
</dbReference>
<keyword evidence="6" id="KW-0007">Acetylation</keyword>
<keyword evidence="8" id="KW-1185">Reference proteome</keyword>
<dbReference type="SUPFAM" id="SSF56601">
    <property type="entry name" value="beta-lactamase/transpeptidase-like"/>
    <property type="match status" value="2"/>
</dbReference>
<feature type="binding site" evidence="6">
    <location>
        <position position="529"/>
    </location>
    <ligand>
        <name>substrate</name>
    </ligand>
</feature>
<dbReference type="NCBIfam" id="TIGR03814">
    <property type="entry name" value="Gln_ase"/>
    <property type="match status" value="2"/>
</dbReference>
<comment type="catalytic activity">
    <reaction evidence="5 6">
        <text>L-glutamine + H2O = L-glutamate + NH4(+)</text>
        <dbReference type="Rhea" id="RHEA:15889"/>
        <dbReference type="ChEBI" id="CHEBI:15377"/>
        <dbReference type="ChEBI" id="CHEBI:28938"/>
        <dbReference type="ChEBI" id="CHEBI:29985"/>
        <dbReference type="ChEBI" id="CHEBI:58359"/>
        <dbReference type="EC" id="3.5.1.2"/>
    </reaction>
</comment>
<dbReference type="GO" id="GO:0004359">
    <property type="term" value="F:glutaminase activity"/>
    <property type="evidence" value="ECO:0007669"/>
    <property type="project" value="UniProtKB-UniRule"/>
</dbReference>
<proteinExistence type="inferred from homology"/>
<comment type="caution">
    <text evidence="7">The sequence shown here is derived from an EMBL/GenBank/DDBJ whole genome shotgun (WGS) entry which is preliminary data.</text>
</comment>
<name>A0A8J7ALF6_9CYAN</name>
<feature type="binding site" evidence="6">
    <location>
        <position position="505"/>
    </location>
    <ligand>
        <name>substrate</name>
    </ligand>
</feature>
<comment type="similarity">
    <text evidence="1 6">Belongs to the glutaminase family.</text>
</comment>
<feature type="binding site" evidence="6">
    <location>
        <position position="403"/>
    </location>
    <ligand>
        <name>substrate</name>
    </ligand>
</feature>
<evidence type="ECO:0000256" key="2">
    <source>
        <dbReference type="ARBA" id="ARBA00011881"/>
    </source>
</evidence>
<dbReference type="InterPro" id="IPR012338">
    <property type="entry name" value="Beta-lactam/transpept-like"/>
</dbReference>
<evidence type="ECO:0000256" key="1">
    <source>
        <dbReference type="ARBA" id="ARBA00011076"/>
    </source>
</evidence>
<dbReference type="Gene3D" id="3.40.710.10">
    <property type="entry name" value="DD-peptidase/beta-lactamase superfamily"/>
    <property type="match status" value="2"/>
</dbReference>
<dbReference type="EC" id="3.5.1.2" evidence="3 6"/>
<evidence type="ECO:0000256" key="3">
    <source>
        <dbReference type="ARBA" id="ARBA00012918"/>
    </source>
</evidence>
<dbReference type="PANTHER" id="PTHR12544">
    <property type="entry name" value="GLUTAMINASE"/>
    <property type="match status" value="1"/>
</dbReference>
<sequence>MLSAKRFSHLSDSLQPLLTDIYDCYRNLTEGSCPADLPAIAHPHAFAISLVDHNGRTYSIGETDVAFPIQSIAKPFVYGLALEHWGEAVLNKVGVEPTGEPFNSLLEPNSITARQYNPMVNAGAIATTSLIPGETLAQRQALLHRLFQKYMGHPVEVNQSLLNWRQQQDHLNRAIAHMLFNFGLLTGEVSDILSLYFYQCSLSVTCQDLAMMAATLANGGTHPISGEQALAPGYVQQVLSIMYTCGLYDFSGQWAYRVGIPAKSGLSGAILAVVPQCLGIAVFSPPLGVHQKSLRGVKVLEALAERLRLHIFDLGAQNIAGELDCSPPCSVTPDPSAQLPARQIDSYLADLYQQYLPLRTGSVYVSEPDLLQLDPDGFGISLVTVEGQIYSVGDSQVPFLIQSISKVFSYGLALEDHGRDYVLTKVDVEPSGDTYNSIIKLEANSKRPYNPMVNTGAIATTSLIQGTSPAVRLQRILAMYRRYIGHRVFVDTPTLVSEQVMGDRNWAIAYLLRHFDMLSGDLKQTLDLYLQQCSVLITCQDLAVMGATLANQGINPLTSERAIQSGYVQDLLSVMNTCGMYDYAGEWVYQVGFPAKSGVGGGIIGVVPGRMGIAVFSPRLDSRGNSVRGIQVCKALSQRLGLHLFASGANNLPLA</sequence>
<organism evidence="7 8">
    <name type="scientific">Vasconcelosia minhoensis LEGE 07310</name>
    <dbReference type="NCBI Taxonomy" id="915328"/>
    <lineage>
        <taxon>Bacteria</taxon>
        <taxon>Bacillati</taxon>
        <taxon>Cyanobacteriota</taxon>
        <taxon>Cyanophyceae</taxon>
        <taxon>Nodosilineales</taxon>
        <taxon>Cymatolegaceae</taxon>
        <taxon>Vasconcelosia</taxon>
        <taxon>Vasconcelosia minhoensis</taxon>
    </lineage>
</organism>
<feature type="binding site" evidence="6">
    <location>
        <position position="581"/>
    </location>
    <ligand>
        <name>substrate</name>
    </ligand>
</feature>
<feature type="binding site" evidence="6">
    <location>
        <position position="172"/>
    </location>
    <ligand>
        <name>substrate</name>
    </ligand>
</feature>
<dbReference type="InterPro" id="IPR015868">
    <property type="entry name" value="Glutaminase"/>
</dbReference>
<feature type="binding site" evidence="6">
    <location>
        <position position="71"/>
    </location>
    <ligand>
        <name>substrate</name>
    </ligand>
</feature>
<evidence type="ECO:0000256" key="5">
    <source>
        <dbReference type="ARBA" id="ARBA00049534"/>
    </source>
</evidence>
<dbReference type="EMBL" id="JADEXG010000005">
    <property type="protein sequence ID" value="MBE9076351.1"/>
    <property type="molecule type" value="Genomic_DNA"/>
</dbReference>
<dbReference type="GO" id="GO:0006537">
    <property type="term" value="P:glutamate biosynthetic process"/>
    <property type="evidence" value="ECO:0007669"/>
    <property type="project" value="TreeGrafter"/>
</dbReference>
<dbReference type="Pfam" id="PF04960">
    <property type="entry name" value="Glutaminase"/>
    <property type="match status" value="2"/>
</dbReference>
<feature type="binding site" evidence="6">
    <location>
        <position position="121"/>
    </location>
    <ligand>
        <name>substrate</name>
    </ligand>
</feature>
<feature type="binding site" evidence="6">
    <location>
        <position position="498"/>
    </location>
    <ligand>
        <name>substrate</name>
    </ligand>
</feature>
<dbReference type="AlphaFoldDB" id="A0A8J7ALF6"/>